<dbReference type="Gene3D" id="3.40.50.1820">
    <property type="entry name" value="alpha/beta hydrolase"/>
    <property type="match status" value="1"/>
</dbReference>
<evidence type="ECO:0000259" key="1">
    <source>
        <dbReference type="Pfam" id="PF12697"/>
    </source>
</evidence>
<protein>
    <submittedName>
        <fullName evidence="2">Unannotated protein</fullName>
    </submittedName>
</protein>
<dbReference type="InterPro" id="IPR000073">
    <property type="entry name" value="AB_hydrolase_1"/>
</dbReference>
<dbReference type="InterPro" id="IPR029058">
    <property type="entry name" value="AB_hydrolase_fold"/>
</dbReference>
<accession>A0A6J7CKK7</accession>
<dbReference type="AlphaFoldDB" id="A0A6J7CKK7"/>
<name>A0A6J7CKK7_9ZZZZ</name>
<organism evidence="2">
    <name type="scientific">freshwater metagenome</name>
    <dbReference type="NCBI Taxonomy" id="449393"/>
    <lineage>
        <taxon>unclassified sequences</taxon>
        <taxon>metagenomes</taxon>
        <taxon>ecological metagenomes</taxon>
    </lineage>
</organism>
<gene>
    <name evidence="2" type="ORF">UFOPK3401_00051</name>
</gene>
<feature type="domain" description="AB hydrolase-1" evidence="1">
    <location>
        <begin position="37"/>
        <end position="185"/>
    </location>
</feature>
<evidence type="ECO:0000313" key="2">
    <source>
        <dbReference type="EMBL" id="CAB4857318.1"/>
    </source>
</evidence>
<dbReference type="SUPFAM" id="SSF53474">
    <property type="entry name" value="alpha/beta-Hydrolases"/>
    <property type="match status" value="1"/>
</dbReference>
<proteinExistence type="predicted"/>
<reference evidence="2" key="1">
    <citation type="submission" date="2020-05" db="EMBL/GenBank/DDBJ databases">
        <authorList>
            <person name="Chiriac C."/>
            <person name="Salcher M."/>
            <person name="Ghai R."/>
            <person name="Kavagutti S V."/>
        </authorList>
    </citation>
    <scope>NUCLEOTIDE SEQUENCE</scope>
</reference>
<dbReference type="EMBL" id="CAFBLM010000001">
    <property type="protein sequence ID" value="CAB4857318.1"/>
    <property type="molecule type" value="Genomic_DNA"/>
</dbReference>
<sequence>MQTSEVLNFTARNATLGLNLPDVPITIDSPQEPIGCVVLFHGFGRKPDALDELTTTLIDAGMWVVRPYLKSRAKGGLNDRDLMRAVGDEVQGLKPADLPVVVMGHSAGGAVAMVVAKEMIERAQPVVGVLLIDANGSIENIMQPGFDALSERGIPVRTVAASAGRCNGKAATARWLMEQSQPFAGIQLTTGRHCDVEGTKSDLTCRLLCGGVPDPTNAAIIRTLAVGWSRAWLTRKSEPEIEPGGKRLSIWEDLRVVKVL</sequence>
<dbReference type="Pfam" id="PF12697">
    <property type="entry name" value="Abhydrolase_6"/>
    <property type="match status" value="1"/>
</dbReference>